<dbReference type="AlphaFoldDB" id="A0A378VW90"/>
<reference evidence="1" key="1">
    <citation type="submission" date="2018-06" db="EMBL/GenBank/DDBJ databases">
        <authorList>
            <consortium name="Pathogen Informatics"/>
            <person name="Doyle S."/>
        </authorList>
    </citation>
    <scope>NUCLEOTIDE SEQUENCE [LARGE SCALE GENOMIC DNA]</scope>
    <source>
        <strain evidence="1">NCTC11421</strain>
    </source>
</reference>
<dbReference type="PROSITE" id="PS51257">
    <property type="entry name" value="PROKAR_LIPOPROTEIN"/>
    <property type="match status" value="1"/>
</dbReference>
<protein>
    <submittedName>
        <fullName evidence="1">Lipoprotein</fullName>
    </submittedName>
</protein>
<evidence type="ECO:0000313" key="1">
    <source>
        <dbReference type="EMBL" id="SUA21415.1"/>
    </source>
</evidence>
<sequence length="51" mass="5532">MYRFYAAVTVFLCGCFEAQEGGIAEGRAVETHLIVQCRGGGGFVLDMVEMV</sequence>
<dbReference type="EMBL" id="UGRI01000001">
    <property type="protein sequence ID" value="SUA21415.1"/>
    <property type="molecule type" value="Genomic_DNA"/>
</dbReference>
<gene>
    <name evidence="1" type="ORF">NCTC11421_01427</name>
</gene>
<proteinExistence type="predicted"/>
<accession>A0A378VW90</accession>
<keyword evidence="1" id="KW-0449">Lipoprotein</keyword>
<organism evidence="1">
    <name type="scientific">Neisseria gonorrhoeae</name>
    <dbReference type="NCBI Taxonomy" id="485"/>
    <lineage>
        <taxon>Bacteria</taxon>
        <taxon>Pseudomonadati</taxon>
        <taxon>Pseudomonadota</taxon>
        <taxon>Betaproteobacteria</taxon>
        <taxon>Neisseriales</taxon>
        <taxon>Neisseriaceae</taxon>
        <taxon>Neisseria</taxon>
    </lineage>
</organism>
<name>A0A378VW90_NEIGO</name>